<dbReference type="Pfam" id="PF17926">
    <property type="entry name" value="TetR_C_21"/>
    <property type="match status" value="1"/>
</dbReference>
<dbReference type="Proteomes" id="UP001165135">
    <property type="component" value="Unassembled WGS sequence"/>
</dbReference>
<dbReference type="Gene3D" id="1.10.357.10">
    <property type="entry name" value="Tetracycline Repressor, domain 2"/>
    <property type="match status" value="1"/>
</dbReference>
<evidence type="ECO:0000313" key="5">
    <source>
        <dbReference type="Proteomes" id="UP001165135"/>
    </source>
</evidence>
<sequence>MARDTQETRRRLLDAARTEFAEHGLEGARVDRIAGAAGVNKERIYGHFGNKEQLFEAVLSAALTEAAELKPAAGLTDPAAYAAATFDFHRSNPHLIRLLMWESLQRQRISPEAAARRTRFYTEAAQRLVPPGTDDETARFVLYGILALATWAQALPIAGSMVFGGAPDPQDLRERIANAAAALVEPGQ</sequence>
<dbReference type="InterPro" id="IPR009057">
    <property type="entry name" value="Homeodomain-like_sf"/>
</dbReference>
<comment type="caution">
    <text evidence="4">The sequence shown here is derived from an EMBL/GenBank/DDBJ whole genome shotgun (WGS) entry which is preliminary data.</text>
</comment>
<dbReference type="InterPro" id="IPR050109">
    <property type="entry name" value="HTH-type_TetR-like_transc_reg"/>
</dbReference>
<dbReference type="PROSITE" id="PS50977">
    <property type="entry name" value="HTH_TETR_2"/>
    <property type="match status" value="1"/>
</dbReference>
<dbReference type="PANTHER" id="PTHR30328:SF54">
    <property type="entry name" value="HTH-TYPE TRANSCRIPTIONAL REPRESSOR SCO4008"/>
    <property type="match status" value="1"/>
</dbReference>
<dbReference type="PANTHER" id="PTHR30328">
    <property type="entry name" value="TRANSCRIPTIONAL REPRESSOR"/>
    <property type="match status" value="1"/>
</dbReference>
<gene>
    <name evidence="4" type="ORF">Airi01_051840</name>
</gene>
<reference evidence="4" key="1">
    <citation type="submission" date="2023-03" db="EMBL/GenBank/DDBJ databases">
        <title>Actinoallomurus iriomotensis NBRC 103681.</title>
        <authorList>
            <person name="Ichikawa N."/>
            <person name="Sato H."/>
            <person name="Tonouchi N."/>
        </authorList>
    </citation>
    <scope>NUCLEOTIDE SEQUENCE</scope>
    <source>
        <strain evidence="4">NBRC 103681</strain>
    </source>
</reference>
<dbReference type="GO" id="GO:0003677">
    <property type="term" value="F:DNA binding"/>
    <property type="evidence" value="ECO:0007669"/>
    <property type="project" value="UniProtKB-UniRule"/>
</dbReference>
<dbReference type="PRINTS" id="PR00455">
    <property type="entry name" value="HTHTETR"/>
</dbReference>
<dbReference type="GO" id="GO:0006355">
    <property type="term" value="P:regulation of DNA-templated transcription"/>
    <property type="evidence" value="ECO:0007669"/>
    <property type="project" value="UniProtKB-ARBA"/>
</dbReference>
<name>A0A9W6RMV4_9ACTN</name>
<organism evidence="4 5">
    <name type="scientific">Actinoallomurus iriomotensis</name>
    <dbReference type="NCBI Taxonomy" id="478107"/>
    <lineage>
        <taxon>Bacteria</taxon>
        <taxon>Bacillati</taxon>
        <taxon>Actinomycetota</taxon>
        <taxon>Actinomycetes</taxon>
        <taxon>Streptosporangiales</taxon>
        <taxon>Thermomonosporaceae</taxon>
        <taxon>Actinoallomurus</taxon>
    </lineage>
</organism>
<evidence type="ECO:0000256" key="2">
    <source>
        <dbReference type="PROSITE-ProRule" id="PRU00335"/>
    </source>
</evidence>
<keyword evidence="1 2" id="KW-0238">DNA-binding</keyword>
<feature type="DNA-binding region" description="H-T-H motif" evidence="2">
    <location>
        <begin position="29"/>
        <end position="48"/>
    </location>
</feature>
<dbReference type="EMBL" id="BSTJ01000006">
    <property type="protein sequence ID" value="GLY76917.1"/>
    <property type="molecule type" value="Genomic_DNA"/>
</dbReference>
<dbReference type="AlphaFoldDB" id="A0A9W6RMV4"/>
<protein>
    <submittedName>
        <fullName evidence="4">TetR family transcriptional regulator</fullName>
    </submittedName>
</protein>
<proteinExistence type="predicted"/>
<evidence type="ECO:0000256" key="1">
    <source>
        <dbReference type="ARBA" id="ARBA00023125"/>
    </source>
</evidence>
<feature type="domain" description="HTH tetR-type" evidence="3">
    <location>
        <begin position="6"/>
        <end position="66"/>
    </location>
</feature>
<dbReference type="Pfam" id="PF00440">
    <property type="entry name" value="TetR_N"/>
    <property type="match status" value="1"/>
</dbReference>
<evidence type="ECO:0000313" key="4">
    <source>
        <dbReference type="EMBL" id="GLY76917.1"/>
    </source>
</evidence>
<evidence type="ECO:0000259" key="3">
    <source>
        <dbReference type="PROSITE" id="PS50977"/>
    </source>
</evidence>
<dbReference type="SUPFAM" id="SSF46689">
    <property type="entry name" value="Homeodomain-like"/>
    <property type="match status" value="1"/>
</dbReference>
<dbReference type="SUPFAM" id="SSF48498">
    <property type="entry name" value="Tetracyclin repressor-like, C-terminal domain"/>
    <property type="match status" value="1"/>
</dbReference>
<dbReference type="InterPro" id="IPR001647">
    <property type="entry name" value="HTH_TetR"/>
</dbReference>
<dbReference type="InterPro" id="IPR041467">
    <property type="entry name" value="Sco4008_C"/>
</dbReference>
<dbReference type="RefSeq" id="WP_285625713.1">
    <property type="nucleotide sequence ID" value="NZ_BSTJ01000006.1"/>
</dbReference>
<accession>A0A9W6RMV4</accession>
<dbReference type="InterPro" id="IPR036271">
    <property type="entry name" value="Tet_transcr_reg_TetR-rel_C_sf"/>
</dbReference>